<proteinExistence type="predicted"/>
<keyword evidence="1" id="KW-1133">Transmembrane helix</keyword>
<feature type="transmembrane region" description="Helical" evidence="1">
    <location>
        <begin position="7"/>
        <end position="26"/>
    </location>
</feature>
<name>A0A7L4ZH60_9FLAO</name>
<dbReference type="Proteomes" id="UP000464657">
    <property type="component" value="Chromosome"/>
</dbReference>
<dbReference type="OrthoDB" id="996585at2"/>
<dbReference type="KEGG" id="kan:IMCC3317_14160"/>
<accession>A0A7L4ZH60</accession>
<dbReference type="RefSeq" id="WP_160128793.1">
    <property type="nucleotide sequence ID" value="NZ_CP019288.1"/>
</dbReference>
<sequence length="184" mass="21687">MRNLKKYLNRILVSGILLFIFKGFLYRNLVAYTKIETRKNYAITNKNIIQSIEKYTNDEELTIDDIIEISNKITSKELEFTLHETSNNPNLNFETNKANCIGYSSLFNAVGNYILQQQNLSETYEFRHVVGKMKFLGYDIHNIFKSPFFKDHDYNEIINKKIGAKHYVDPSLYDYTWINRVTAN</sequence>
<keyword evidence="3" id="KW-1185">Reference proteome</keyword>
<evidence type="ECO:0000256" key="1">
    <source>
        <dbReference type="SAM" id="Phobius"/>
    </source>
</evidence>
<reference evidence="2 3" key="1">
    <citation type="journal article" date="2013" name="Int. J. Syst. Evol. Microbiol.">
        <title>Kordia antarctica sp. nov., isolated from Antarctic seawater.</title>
        <authorList>
            <person name="Baek K."/>
            <person name="Choi A."/>
            <person name="Kang I."/>
            <person name="Lee K."/>
            <person name="Cho J.C."/>
        </authorList>
    </citation>
    <scope>NUCLEOTIDE SEQUENCE [LARGE SCALE GENOMIC DNA]</scope>
    <source>
        <strain evidence="2 3">IMCC3317</strain>
    </source>
</reference>
<dbReference type="AlphaFoldDB" id="A0A7L4ZH60"/>
<evidence type="ECO:0000313" key="2">
    <source>
        <dbReference type="EMBL" id="QHI36063.1"/>
    </source>
</evidence>
<evidence type="ECO:0000313" key="3">
    <source>
        <dbReference type="Proteomes" id="UP000464657"/>
    </source>
</evidence>
<protein>
    <submittedName>
        <fullName evidence="2">Uncharacterized protein</fullName>
    </submittedName>
</protein>
<keyword evidence="1" id="KW-0472">Membrane</keyword>
<keyword evidence="1" id="KW-0812">Transmembrane</keyword>
<dbReference type="EMBL" id="CP019288">
    <property type="protein sequence ID" value="QHI36063.1"/>
    <property type="molecule type" value="Genomic_DNA"/>
</dbReference>
<organism evidence="2 3">
    <name type="scientific">Kordia antarctica</name>
    <dbReference type="NCBI Taxonomy" id="1218801"/>
    <lineage>
        <taxon>Bacteria</taxon>
        <taxon>Pseudomonadati</taxon>
        <taxon>Bacteroidota</taxon>
        <taxon>Flavobacteriia</taxon>
        <taxon>Flavobacteriales</taxon>
        <taxon>Flavobacteriaceae</taxon>
        <taxon>Kordia</taxon>
    </lineage>
</organism>
<gene>
    <name evidence="2" type="ORF">IMCC3317_14160</name>
</gene>